<proteinExistence type="predicted"/>
<evidence type="ECO:0000313" key="1">
    <source>
        <dbReference type="EMBL" id="KFI92460.1"/>
    </source>
</evidence>
<sequence length="85" mass="9804">MSASEDWQCREGLFTDFLIANPCLDGDPDLQWRLHHTYWEHRGQGHRNALNEVMQEARNQGVTQPLYTDPETKRKIIASHRGASA</sequence>
<dbReference type="AlphaFoldDB" id="A0A087DAB0"/>
<dbReference type="RefSeq" id="WP_033891092.1">
    <property type="nucleotide sequence ID" value="NZ_JDUT01000010.1"/>
</dbReference>
<reference evidence="1 2" key="1">
    <citation type="submission" date="2014-03" db="EMBL/GenBank/DDBJ databases">
        <title>Genomics of Bifidobacteria.</title>
        <authorList>
            <person name="Ventura M."/>
            <person name="Milani C."/>
            <person name="Lugli G.A."/>
        </authorList>
    </citation>
    <scope>NUCLEOTIDE SEQUENCE [LARGE SCALE GENOMIC DNA]</scope>
    <source>
        <strain evidence="1 2">DSM 23967</strain>
    </source>
</reference>
<gene>
    <name evidence="1" type="ORF">BISA_0861</name>
</gene>
<name>A0A087DAB0_9BIFI</name>
<dbReference type="STRING" id="1437607.BISA_0861"/>
<accession>A0A087DAB0</accession>
<evidence type="ECO:0000313" key="2">
    <source>
        <dbReference type="Proteomes" id="UP000029066"/>
    </source>
</evidence>
<protein>
    <submittedName>
        <fullName evidence="1">Putative endochitinase</fullName>
    </submittedName>
</protein>
<comment type="caution">
    <text evidence="1">The sequence shown here is derived from an EMBL/GenBank/DDBJ whole genome shotgun (WGS) entry which is preliminary data.</text>
</comment>
<organism evidence="1 2">
    <name type="scientific">Bifidobacterium saguini DSM 23967</name>
    <dbReference type="NCBI Taxonomy" id="1437607"/>
    <lineage>
        <taxon>Bacteria</taxon>
        <taxon>Bacillati</taxon>
        <taxon>Actinomycetota</taxon>
        <taxon>Actinomycetes</taxon>
        <taxon>Bifidobacteriales</taxon>
        <taxon>Bifidobacteriaceae</taxon>
        <taxon>Bifidobacterium</taxon>
    </lineage>
</organism>
<dbReference type="Proteomes" id="UP000029066">
    <property type="component" value="Unassembled WGS sequence"/>
</dbReference>
<dbReference type="EMBL" id="JGZN01000008">
    <property type="protein sequence ID" value="KFI92460.1"/>
    <property type="molecule type" value="Genomic_DNA"/>
</dbReference>